<evidence type="ECO:0000313" key="2">
    <source>
        <dbReference type="EMBL" id="UXH31116.1"/>
    </source>
</evidence>
<dbReference type="Proteomes" id="UP001065373">
    <property type="component" value="Chromosome"/>
</dbReference>
<dbReference type="RefSeq" id="WP_191216044.1">
    <property type="nucleotide sequence ID" value="NZ_CP104550.1"/>
</dbReference>
<dbReference type="HAMAP" id="MF_00763">
    <property type="entry name" value="UPF0305"/>
    <property type="match status" value="1"/>
</dbReference>
<dbReference type="Pfam" id="PF09888">
    <property type="entry name" value="DUF2115"/>
    <property type="match status" value="1"/>
</dbReference>
<evidence type="ECO:0000256" key="1">
    <source>
        <dbReference type="HAMAP-Rule" id="MF_00763"/>
    </source>
</evidence>
<dbReference type="GeneID" id="58978816"/>
<proteinExistence type="inferred from homology"/>
<sequence length="173" mass="20185">MISADRIPSKMTKMGLLEIIKKEASSIHIKDIMDASVYLRDDARYMPPREQKDFIERFTRAFFNRIRDIKNDRNTYPGEVDTGKLREFLEFLDDQFQKAVEVPEKCFQKIARIITIYVTFIREEPVHPVGTRFPGGLTVRRDGDVYYCPVKDKQVNTPSALCRFCVSIQDPEV</sequence>
<dbReference type="EMBL" id="CP104550">
    <property type="protein sequence ID" value="UXH31116.1"/>
    <property type="molecule type" value="Genomic_DNA"/>
</dbReference>
<dbReference type="AlphaFoldDB" id="A0A9E7UMQ8"/>
<reference evidence="2" key="1">
    <citation type="submission" date="2022-09" db="EMBL/GenBank/DDBJ databases">
        <title>Characterization of three MwoI isoschizomers from sequenced genome and metagenomes.</title>
        <authorList>
            <person name="Fomenkov A."/>
            <person name="Xu S.Y."/>
            <person name="Roberts R.J."/>
        </authorList>
    </citation>
    <scope>NUCLEOTIDE SEQUENCE</scope>
    <source>
        <strain evidence="2">DSM 2970</strain>
    </source>
</reference>
<name>A0A9E7UMQ8_METWO</name>
<dbReference type="InterPro" id="IPR019215">
    <property type="entry name" value="DUF2115"/>
</dbReference>
<dbReference type="PIRSF" id="PIRSF004959">
    <property type="entry name" value="UCP004959"/>
    <property type="match status" value="1"/>
</dbReference>
<gene>
    <name evidence="2" type="ORF">N5910_06100</name>
</gene>
<comment type="similarity">
    <text evidence="1">Belongs to the UPF0305 family.</text>
</comment>
<protein>
    <recommendedName>
        <fullName evidence="1">UPF0305 protein N5910_06100</fullName>
    </recommendedName>
</protein>
<accession>A0A9E7UMQ8</accession>
<organism evidence="2">
    <name type="scientific">Methanothermobacter wolfeii</name>
    <name type="common">Methanobacterium wolfei</name>
    <dbReference type="NCBI Taxonomy" id="145261"/>
    <lineage>
        <taxon>Archaea</taxon>
        <taxon>Methanobacteriati</taxon>
        <taxon>Methanobacteriota</taxon>
        <taxon>Methanomada group</taxon>
        <taxon>Methanobacteria</taxon>
        <taxon>Methanobacteriales</taxon>
        <taxon>Methanobacteriaceae</taxon>
        <taxon>Methanothermobacter</taxon>
    </lineage>
</organism>